<evidence type="ECO:0000256" key="5">
    <source>
        <dbReference type="RuleBase" id="RU363034"/>
    </source>
</evidence>
<feature type="chain" id="PRO_5024294308" description="Peptidase S1 domain-containing protein" evidence="6">
    <location>
        <begin position="18"/>
        <end position="232"/>
    </location>
</feature>
<keyword evidence="6" id="KW-0732">Signal</keyword>
<proteinExistence type="predicted"/>
<dbReference type="InterPro" id="IPR009003">
    <property type="entry name" value="Peptidase_S1_PA"/>
</dbReference>
<keyword evidence="9" id="KW-1185">Reference proteome</keyword>
<name>A0A5N3URP9_MUNMU</name>
<dbReference type="EMBL" id="VCEA01001816">
    <property type="protein sequence ID" value="KAB0339385.1"/>
    <property type="molecule type" value="Genomic_DNA"/>
</dbReference>
<protein>
    <recommendedName>
        <fullName evidence="7">Peptidase S1 domain-containing protein</fullName>
    </recommendedName>
</protein>
<dbReference type="SUPFAM" id="SSF50494">
    <property type="entry name" value="Trypsin-like serine proteases"/>
    <property type="match status" value="1"/>
</dbReference>
<keyword evidence="4" id="KW-1015">Disulfide bond</keyword>
<evidence type="ECO:0000256" key="3">
    <source>
        <dbReference type="ARBA" id="ARBA00022825"/>
    </source>
</evidence>
<dbReference type="InterPro" id="IPR001254">
    <property type="entry name" value="Trypsin_dom"/>
</dbReference>
<evidence type="ECO:0000256" key="2">
    <source>
        <dbReference type="ARBA" id="ARBA00022801"/>
    </source>
</evidence>
<gene>
    <name evidence="8" type="ORF">FD754_023946</name>
</gene>
<dbReference type="PROSITE" id="PS00135">
    <property type="entry name" value="TRYPSIN_SER"/>
    <property type="match status" value="1"/>
</dbReference>
<keyword evidence="2 5" id="KW-0378">Hydrolase</keyword>
<dbReference type="PROSITE" id="PS00134">
    <property type="entry name" value="TRYPSIN_HIS"/>
    <property type="match status" value="1"/>
</dbReference>
<feature type="signal peptide" evidence="6">
    <location>
        <begin position="1"/>
        <end position="17"/>
    </location>
</feature>
<dbReference type="PRINTS" id="PR00722">
    <property type="entry name" value="CHYMOTRYPSIN"/>
</dbReference>
<dbReference type="InterPro" id="IPR001314">
    <property type="entry name" value="Peptidase_S1A"/>
</dbReference>
<dbReference type="InterPro" id="IPR033116">
    <property type="entry name" value="TRYPSIN_SER"/>
</dbReference>
<dbReference type="PANTHER" id="PTHR24271:SF58">
    <property type="entry name" value="DUODENASE-1"/>
    <property type="match status" value="1"/>
</dbReference>
<dbReference type="Pfam" id="PF00089">
    <property type="entry name" value="Trypsin"/>
    <property type="match status" value="1"/>
</dbReference>
<dbReference type="PANTHER" id="PTHR24271">
    <property type="entry name" value="KALLIKREIN-RELATED"/>
    <property type="match status" value="1"/>
</dbReference>
<keyword evidence="3 5" id="KW-0720">Serine protease</keyword>
<keyword evidence="1 5" id="KW-0645">Protease</keyword>
<dbReference type="GO" id="GO:0004252">
    <property type="term" value="F:serine-type endopeptidase activity"/>
    <property type="evidence" value="ECO:0007669"/>
    <property type="project" value="InterPro"/>
</dbReference>
<dbReference type="InterPro" id="IPR018114">
    <property type="entry name" value="TRYPSIN_HIS"/>
</dbReference>
<comment type="caution">
    <text evidence="8">The sequence shown here is derived from an EMBL/GenBank/DDBJ whole genome shotgun (WGS) entry which is preliminary data.</text>
</comment>
<evidence type="ECO:0000313" key="9">
    <source>
        <dbReference type="Proteomes" id="UP000326458"/>
    </source>
</evidence>
<organism evidence="8 9">
    <name type="scientific">Muntiacus muntjak</name>
    <name type="common">Barking deer</name>
    <name type="synonym">Indian muntjac</name>
    <dbReference type="NCBI Taxonomy" id="9888"/>
    <lineage>
        <taxon>Eukaryota</taxon>
        <taxon>Metazoa</taxon>
        <taxon>Chordata</taxon>
        <taxon>Craniata</taxon>
        <taxon>Vertebrata</taxon>
        <taxon>Euteleostomi</taxon>
        <taxon>Mammalia</taxon>
        <taxon>Eutheria</taxon>
        <taxon>Laurasiatheria</taxon>
        <taxon>Artiodactyla</taxon>
        <taxon>Ruminantia</taxon>
        <taxon>Pecora</taxon>
        <taxon>Cervidae</taxon>
        <taxon>Muntiacinae</taxon>
        <taxon>Muntiacus</taxon>
    </lineage>
</organism>
<dbReference type="InterPro" id="IPR043504">
    <property type="entry name" value="Peptidase_S1_PA_chymotrypsin"/>
</dbReference>
<sequence>MVLFLLLAVLLFPTGEAAGSLLSFFQGKSSGGMRPSHTPIPYMAFVEYQVSEDLFSCVGFLVHEDFVLTAAHCLGKIQQVIPGTGAIRHPDCNGKTWPNDIMLLQLMTADLTDSVSPINLPRSWQKVKPGVCSVADWGQLGVDMPCADKLREVGLKVQREEICITCYAGDPNKRKNSFSGDSGGPLVCNGVAQGIVSCGEEYGRTPNVHTRISSFLSWIQTTVRQYKWQGST</sequence>
<evidence type="ECO:0000313" key="8">
    <source>
        <dbReference type="EMBL" id="KAB0339385.1"/>
    </source>
</evidence>
<dbReference type="GO" id="GO:0006508">
    <property type="term" value="P:proteolysis"/>
    <property type="evidence" value="ECO:0007669"/>
    <property type="project" value="UniProtKB-KW"/>
</dbReference>
<dbReference type="CDD" id="cd00190">
    <property type="entry name" value="Tryp_SPc"/>
    <property type="match status" value="1"/>
</dbReference>
<dbReference type="SMART" id="SM00020">
    <property type="entry name" value="Tryp_SPc"/>
    <property type="match status" value="1"/>
</dbReference>
<dbReference type="Proteomes" id="UP000326458">
    <property type="component" value="Unassembled WGS sequence"/>
</dbReference>
<dbReference type="GO" id="GO:0005737">
    <property type="term" value="C:cytoplasm"/>
    <property type="evidence" value="ECO:0007669"/>
    <property type="project" value="TreeGrafter"/>
</dbReference>
<dbReference type="AlphaFoldDB" id="A0A5N3URP9"/>
<dbReference type="Gene3D" id="2.40.10.10">
    <property type="entry name" value="Trypsin-like serine proteases"/>
    <property type="match status" value="2"/>
</dbReference>
<reference evidence="8 9" key="1">
    <citation type="submission" date="2019-06" db="EMBL/GenBank/DDBJ databases">
        <title>Discovery of a novel chromosome fission-fusion reversal in muntjac.</title>
        <authorList>
            <person name="Mudd A.B."/>
            <person name="Bredeson J.V."/>
            <person name="Baum R."/>
            <person name="Hockemeyer D."/>
            <person name="Rokhsar D.S."/>
        </authorList>
    </citation>
    <scope>NUCLEOTIDE SEQUENCE [LARGE SCALE GENOMIC DNA]</scope>
    <source>
        <strain evidence="8">UTSW_UCB_Mm</strain>
        <tissue evidence="8">Fibroblast cell line</tissue>
    </source>
</reference>
<evidence type="ECO:0000256" key="6">
    <source>
        <dbReference type="SAM" id="SignalP"/>
    </source>
</evidence>
<evidence type="ECO:0000256" key="4">
    <source>
        <dbReference type="ARBA" id="ARBA00023157"/>
    </source>
</evidence>
<dbReference type="PROSITE" id="PS50240">
    <property type="entry name" value="TRYPSIN_DOM"/>
    <property type="match status" value="1"/>
</dbReference>
<evidence type="ECO:0000256" key="1">
    <source>
        <dbReference type="ARBA" id="ARBA00022670"/>
    </source>
</evidence>
<evidence type="ECO:0000259" key="7">
    <source>
        <dbReference type="PROSITE" id="PS50240"/>
    </source>
</evidence>
<feature type="domain" description="Peptidase S1" evidence="7">
    <location>
        <begin position="29"/>
        <end position="224"/>
    </location>
</feature>
<accession>A0A5N3URP9</accession>